<feature type="region of interest" description="Disordered" evidence="1">
    <location>
        <begin position="152"/>
        <end position="290"/>
    </location>
</feature>
<proteinExistence type="predicted"/>
<dbReference type="EnsemblMetazoa" id="CJA31671.1">
    <property type="protein sequence ID" value="CJA31671.1"/>
    <property type="gene ID" value="WBGene00207518"/>
</dbReference>
<accession>A0A8R1EBX3</accession>
<dbReference type="AlphaFoldDB" id="A0A8R1EBX3"/>
<feature type="compositionally biased region" description="Gly residues" evidence="1">
    <location>
        <begin position="152"/>
        <end position="162"/>
    </location>
</feature>
<evidence type="ECO:0000313" key="2">
    <source>
        <dbReference type="EnsemblMetazoa" id="CJA31671.1"/>
    </source>
</evidence>
<feature type="compositionally biased region" description="Gly residues" evidence="1">
    <location>
        <begin position="210"/>
        <end position="233"/>
    </location>
</feature>
<evidence type="ECO:0000313" key="3">
    <source>
        <dbReference type="Proteomes" id="UP000005237"/>
    </source>
</evidence>
<feature type="compositionally biased region" description="Gly residues" evidence="1">
    <location>
        <begin position="255"/>
        <end position="266"/>
    </location>
</feature>
<sequence length="290" mass="29096">MSSVSSAEPTAQQNFNPSWMRTNVTANRGGFLSSGGGRVAGSGGGGSIFDDVGEDHSATAVLSSPIVSELSYTRERLLELAPTGLNMPDALRDQLFFNENNLPLVSNSPLSETEQFQKYQGNVNSSKAMSLLSPSDRAAIASGAAYGSGYGGGGGSGSGGSASSGLLQNGQTPTANRWTPKQPWSKTTPDRSIGGSTPRGGASGSVGRAGVFGRGGGRIGGDNGFGGSNGSARGGNNEEGSGERGYQPKFSALRRGGGAAGVGRGGSTSVASYNTRADALFNPNDPTGTG</sequence>
<protein>
    <submittedName>
        <fullName evidence="2">Uncharacterized protein</fullName>
    </submittedName>
</protein>
<keyword evidence="3" id="KW-1185">Reference proteome</keyword>
<name>A0A8R1EBX3_CAEJA</name>
<evidence type="ECO:0000256" key="1">
    <source>
        <dbReference type="SAM" id="MobiDB-lite"/>
    </source>
</evidence>
<organism evidence="2 3">
    <name type="scientific">Caenorhabditis japonica</name>
    <dbReference type="NCBI Taxonomy" id="281687"/>
    <lineage>
        <taxon>Eukaryota</taxon>
        <taxon>Metazoa</taxon>
        <taxon>Ecdysozoa</taxon>
        <taxon>Nematoda</taxon>
        <taxon>Chromadorea</taxon>
        <taxon>Rhabditida</taxon>
        <taxon>Rhabditina</taxon>
        <taxon>Rhabditomorpha</taxon>
        <taxon>Rhabditoidea</taxon>
        <taxon>Rhabditidae</taxon>
        <taxon>Peloderinae</taxon>
        <taxon>Caenorhabditis</taxon>
    </lineage>
</organism>
<reference evidence="3" key="1">
    <citation type="submission" date="2010-08" db="EMBL/GenBank/DDBJ databases">
        <authorList>
            <consortium name="Caenorhabditis japonica Sequencing Consortium"/>
            <person name="Wilson R.K."/>
        </authorList>
    </citation>
    <scope>NUCLEOTIDE SEQUENCE [LARGE SCALE GENOMIC DNA]</scope>
    <source>
        <strain evidence="3">DF5081</strain>
    </source>
</reference>
<feature type="compositionally biased region" description="Polar residues" evidence="1">
    <location>
        <begin position="166"/>
        <end position="187"/>
    </location>
</feature>
<dbReference type="Proteomes" id="UP000005237">
    <property type="component" value="Unassembled WGS sequence"/>
</dbReference>
<reference evidence="2" key="2">
    <citation type="submission" date="2022-06" db="UniProtKB">
        <authorList>
            <consortium name="EnsemblMetazoa"/>
        </authorList>
    </citation>
    <scope>IDENTIFICATION</scope>
    <source>
        <strain evidence="2">DF5081</strain>
    </source>
</reference>
<feature type="region of interest" description="Disordered" evidence="1">
    <location>
        <begin position="1"/>
        <end position="21"/>
    </location>
</feature>